<sequence>MVMTADATTSEQYEIWHNPRCTKSRHATAFLDEAGIDYSVRHYLDQPPTADELRAVLARLGAEPWEITRTGESIAKELGVASWRRETADRERWIAALVEHPRLIQRPIVLTANGGAVLARDEAALRSLL</sequence>
<evidence type="ECO:0000313" key="5">
    <source>
        <dbReference type="Proteomes" id="UP001500603"/>
    </source>
</evidence>
<protein>
    <submittedName>
        <fullName evidence="4">Arsenate reductase family protein</fullName>
    </submittedName>
</protein>
<dbReference type="InterPro" id="IPR006660">
    <property type="entry name" value="Arsenate_reductase-like"/>
</dbReference>
<keyword evidence="2" id="KW-0560">Oxidoreductase</keyword>
<dbReference type="Proteomes" id="UP001500603">
    <property type="component" value="Unassembled WGS sequence"/>
</dbReference>
<dbReference type="InterPro" id="IPR006659">
    <property type="entry name" value="Arsenate_reductase"/>
</dbReference>
<evidence type="ECO:0000256" key="3">
    <source>
        <dbReference type="PROSITE-ProRule" id="PRU01282"/>
    </source>
</evidence>
<dbReference type="CDD" id="cd03034">
    <property type="entry name" value="ArsC_ArsC"/>
    <property type="match status" value="1"/>
</dbReference>
<dbReference type="PANTHER" id="PTHR30041">
    <property type="entry name" value="ARSENATE REDUCTASE"/>
    <property type="match status" value="1"/>
</dbReference>
<dbReference type="SUPFAM" id="SSF52833">
    <property type="entry name" value="Thioredoxin-like"/>
    <property type="match status" value="1"/>
</dbReference>
<proteinExistence type="inferred from homology"/>
<dbReference type="EMBL" id="BAABJM010000002">
    <property type="protein sequence ID" value="GAA5052909.1"/>
    <property type="molecule type" value="Genomic_DNA"/>
</dbReference>
<keyword evidence="5" id="KW-1185">Reference proteome</keyword>
<reference evidence="5" key="1">
    <citation type="journal article" date="2019" name="Int. J. Syst. Evol. Microbiol.">
        <title>The Global Catalogue of Microorganisms (GCM) 10K type strain sequencing project: providing services to taxonomists for standard genome sequencing and annotation.</title>
        <authorList>
            <consortium name="The Broad Institute Genomics Platform"/>
            <consortium name="The Broad Institute Genome Sequencing Center for Infectious Disease"/>
            <person name="Wu L."/>
            <person name="Ma J."/>
        </authorList>
    </citation>
    <scope>NUCLEOTIDE SEQUENCE [LARGE SCALE GENOMIC DNA]</scope>
    <source>
        <strain evidence="5">JCM 18298</strain>
    </source>
</reference>
<comment type="similarity">
    <text evidence="1 3">Belongs to the ArsC family.</text>
</comment>
<dbReference type="PANTHER" id="PTHR30041:SF4">
    <property type="entry name" value="ARSENATE REDUCTASE"/>
    <property type="match status" value="1"/>
</dbReference>
<evidence type="ECO:0000313" key="4">
    <source>
        <dbReference type="EMBL" id="GAA5052909.1"/>
    </source>
</evidence>
<comment type="caution">
    <text evidence="4">The sequence shown here is derived from an EMBL/GenBank/DDBJ whole genome shotgun (WGS) entry which is preliminary data.</text>
</comment>
<accession>A0ABP9K7D4</accession>
<gene>
    <name evidence="4" type="ORF">GCM10023318_26160</name>
</gene>
<name>A0ABP9K7D4_9NOCA</name>
<dbReference type="Gene3D" id="3.40.30.10">
    <property type="entry name" value="Glutaredoxin"/>
    <property type="match status" value="1"/>
</dbReference>
<organism evidence="4 5">
    <name type="scientific">Nocardia callitridis</name>
    <dbReference type="NCBI Taxonomy" id="648753"/>
    <lineage>
        <taxon>Bacteria</taxon>
        <taxon>Bacillati</taxon>
        <taxon>Actinomycetota</taxon>
        <taxon>Actinomycetes</taxon>
        <taxon>Mycobacteriales</taxon>
        <taxon>Nocardiaceae</taxon>
        <taxon>Nocardia</taxon>
    </lineage>
</organism>
<dbReference type="Pfam" id="PF03960">
    <property type="entry name" value="ArsC"/>
    <property type="match status" value="1"/>
</dbReference>
<dbReference type="PROSITE" id="PS51353">
    <property type="entry name" value="ARSC"/>
    <property type="match status" value="1"/>
</dbReference>
<evidence type="ECO:0000256" key="2">
    <source>
        <dbReference type="ARBA" id="ARBA00023002"/>
    </source>
</evidence>
<evidence type="ECO:0000256" key="1">
    <source>
        <dbReference type="ARBA" id="ARBA00007198"/>
    </source>
</evidence>
<dbReference type="InterPro" id="IPR036249">
    <property type="entry name" value="Thioredoxin-like_sf"/>
</dbReference>